<dbReference type="PANTHER" id="PTHR12993:SF23">
    <property type="entry name" value="N-ACETYLGLUCOSAMINYLPHOSPHATIDYLINOSITOL DEACETYLASE"/>
    <property type="match status" value="1"/>
</dbReference>
<dbReference type="GO" id="GO:0000225">
    <property type="term" value="F:N-acetylglucosaminylphosphatidylinositol deacetylase activity"/>
    <property type="evidence" value="ECO:0007669"/>
    <property type="project" value="TreeGrafter"/>
</dbReference>
<dbReference type="EMBL" id="FNUG01000002">
    <property type="protein sequence ID" value="SEE68696.1"/>
    <property type="molecule type" value="Genomic_DNA"/>
</dbReference>
<dbReference type="STRING" id="390640.SAMN04488034_10218"/>
<proteinExistence type="predicted"/>
<sequence>MRKVLSLLLFIVFSQLQAQQPEKWNSSEIFQEIKKLNFLGSVLYVAAHPDDENTRLISYLSNELNARTAYLSLTRGDGGQNLIGPQLREMLGIIRTQELLAARKIDGGEQFFTRANDFGYSKNPEETLQIWNEEEILKDVVRTIRSFKPDIVINRFKANSAGETHGHHTSSAILSQRAFKLAGESEAFPQLAQSLGTWQPKKLFFNTSPWFYDSQEAFEAADKSNFLEMDTGVYYPLKGMSNTEIASLSRSQHQSQGFGSTGTRGETPEYIELIGGQHPEGSEALFAGINTTWSRVEGGEEIGQILKNVEENYDFKDPSASVPQLVKAYSLILKLKDAHWKKIKSAEITEIIAACAGLYLEAVSEESLATPGEEINLNLEAINRSDLNMQLSEVKILPAGRSVALKNPLQNNEPWLEKVSAVIPEETEYTSPYWLQKKGSLGMYHVEAPELIGHPETPRQVQVEFQVQIDGQNIPFRRNVVYKKNDPVKGETYQPFEIVPPISVSTADDVLIFANHAPKMVPVRLRAMKDSVTGTLKIKQLRSWKIEPVSYSFGPLQKGEEITFTFEVTAPDFQNSALLQPVAIVDSEEFSKEVVRLDYEHIPMQTIVLPAEIKLVKLDVQKNGKLIGYLEGAGDAVPRALEQMGYTVDLLTPQDISSGALKKYDAVVLGIRAFNVVDALQQKNAELFKYVHDGGNLIVQYNTSRGLVTKDLAPYPLQLSHDRVTNEDAKVEFLNEDHPVLNFPNKITSEDFEGWVQERGLYFPNEWSYEFTPVLSMHDTGEAPKQGSLLIAPYGKGNYIYTGLSFFREFPAGVPGAFRLFANMLSLKNATQTKPSK</sequence>
<dbReference type="Gene3D" id="3.40.50.880">
    <property type="match status" value="1"/>
</dbReference>
<dbReference type="Proteomes" id="UP000199448">
    <property type="component" value="Unassembled WGS sequence"/>
</dbReference>
<evidence type="ECO:0000256" key="1">
    <source>
        <dbReference type="SAM" id="SignalP"/>
    </source>
</evidence>
<dbReference type="InterPro" id="IPR029062">
    <property type="entry name" value="Class_I_gatase-like"/>
</dbReference>
<dbReference type="InterPro" id="IPR003737">
    <property type="entry name" value="GlcNAc_PI_deacetylase-related"/>
</dbReference>
<dbReference type="Pfam" id="PF02585">
    <property type="entry name" value="PIG-L"/>
    <property type="match status" value="1"/>
</dbReference>
<feature type="chain" id="PRO_5011513589" evidence="1">
    <location>
        <begin position="19"/>
        <end position="837"/>
    </location>
</feature>
<name>A0A1H5KV28_9FLAO</name>
<dbReference type="PANTHER" id="PTHR12993">
    <property type="entry name" value="N-ACETYLGLUCOSAMINYL-PHOSPHATIDYLINOSITOL DE-N-ACETYLASE-RELATED"/>
    <property type="match status" value="1"/>
</dbReference>
<keyword evidence="3" id="KW-1185">Reference proteome</keyword>
<evidence type="ECO:0000313" key="3">
    <source>
        <dbReference type="Proteomes" id="UP000199448"/>
    </source>
</evidence>
<dbReference type="OrthoDB" id="9759749at2"/>
<gene>
    <name evidence="2" type="ORF">SAMN04488034_10218</name>
</gene>
<accession>A0A1H5KV28</accession>
<protein>
    <submittedName>
        <fullName evidence="2">N-acetylglucosaminyl deacetylase, LmbE family</fullName>
    </submittedName>
</protein>
<dbReference type="RefSeq" id="WP_093112925.1">
    <property type="nucleotide sequence ID" value="NZ_FNGG01000002.1"/>
</dbReference>
<dbReference type="Gene3D" id="3.40.50.10320">
    <property type="entry name" value="LmbE-like"/>
    <property type="match status" value="1"/>
</dbReference>
<evidence type="ECO:0000313" key="2">
    <source>
        <dbReference type="EMBL" id="SEE68696.1"/>
    </source>
</evidence>
<dbReference type="SUPFAM" id="SSF52317">
    <property type="entry name" value="Class I glutamine amidotransferase-like"/>
    <property type="match status" value="1"/>
</dbReference>
<dbReference type="InterPro" id="IPR024078">
    <property type="entry name" value="LmbE-like_dom_sf"/>
</dbReference>
<organism evidence="2 3">
    <name type="scientific">Salinimicrobium catena</name>
    <dbReference type="NCBI Taxonomy" id="390640"/>
    <lineage>
        <taxon>Bacteria</taxon>
        <taxon>Pseudomonadati</taxon>
        <taxon>Bacteroidota</taxon>
        <taxon>Flavobacteriia</taxon>
        <taxon>Flavobacteriales</taxon>
        <taxon>Flavobacteriaceae</taxon>
        <taxon>Salinimicrobium</taxon>
    </lineage>
</organism>
<reference evidence="2 3" key="1">
    <citation type="submission" date="2016-10" db="EMBL/GenBank/DDBJ databases">
        <authorList>
            <person name="de Groot N.N."/>
        </authorList>
    </citation>
    <scope>NUCLEOTIDE SEQUENCE [LARGE SCALE GENOMIC DNA]</scope>
    <source>
        <strain evidence="2 3">DSM 23553</strain>
    </source>
</reference>
<dbReference type="AlphaFoldDB" id="A0A1H5KV28"/>
<dbReference type="CDD" id="cd03143">
    <property type="entry name" value="A4_beta-galactosidase_middle_domain"/>
    <property type="match status" value="1"/>
</dbReference>
<dbReference type="SUPFAM" id="SSF102588">
    <property type="entry name" value="LmbE-like"/>
    <property type="match status" value="1"/>
</dbReference>
<feature type="signal peptide" evidence="1">
    <location>
        <begin position="1"/>
        <end position="18"/>
    </location>
</feature>
<keyword evidence="1" id="KW-0732">Signal</keyword>